<dbReference type="RefSeq" id="WP_174653424.1">
    <property type="nucleotide sequence ID" value="NZ_JAKRVX010000011.1"/>
</dbReference>
<dbReference type="InterPro" id="IPR051610">
    <property type="entry name" value="GPI/OXD"/>
</dbReference>
<dbReference type="Proteomes" id="UP001203207">
    <property type="component" value="Unassembled WGS sequence"/>
</dbReference>
<dbReference type="InterPro" id="IPR011051">
    <property type="entry name" value="RmlC_Cupin_sf"/>
</dbReference>
<accession>A0AAE3K9T3</accession>
<dbReference type="SUPFAM" id="SSF51182">
    <property type="entry name" value="RmlC-like cupins"/>
    <property type="match status" value="1"/>
</dbReference>
<comment type="caution">
    <text evidence="3">The sequence shown here is derived from an EMBL/GenBank/DDBJ whole genome shotgun (WGS) entry which is preliminary data.</text>
</comment>
<dbReference type="AlphaFoldDB" id="A0AAE3K9T3"/>
<dbReference type="InterPro" id="IPR014710">
    <property type="entry name" value="RmlC-like_jellyroll"/>
</dbReference>
<dbReference type="Gene3D" id="2.60.120.10">
    <property type="entry name" value="Jelly Rolls"/>
    <property type="match status" value="1"/>
</dbReference>
<dbReference type="EMBL" id="JAKRVX010000011">
    <property type="protein sequence ID" value="MCL9818396.1"/>
    <property type="molecule type" value="Genomic_DNA"/>
</dbReference>
<evidence type="ECO:0000313" key="4">
    <source>
        <dbReference type="Proteomes" id="UP001203207"/>
    </source>
</evidence>
<organism evidence="3 4">
    <name type="scientific">Natronocalculus amylovorans</name>
    <dbReference type="NCBI Taxonomy" id="2917812"/>
    <lineage>
        <taxon>Archaea</taxon>
        <taxon>Methanobacteriati</taxon>
        <taxon>Methanobacteriota</taxon>
        <taxon>Stenosarchaea group</taxon>
        <taxon>Halobacteria</taxon>
        <taxon>Halobacteriales</taxon>
        <taxon>Haloferacaceae</taxon>
        <taxon>Natronocalculus</taxon>
    </lineage>
</organism>
<dbReference type="Pfam" id="PF07883">
    <property type="entry name" value="Cupin_2"/>
    <property type="match status" value="1"/>
</dbReference>
<keyword evidence="1" id="KW-0479">Metal-binding</keyword>
<dbReference type="PANTHER" id="PTHR35848:SF9">
    <property type="entry name" value="SLL1358 PROTEIN"/>
    <property type="match status" value="1"/>
</dbReference>
<sequence>MTYRKVNYEEVDRVSGAMHFLREPLDSEQVGVTIAKCEPGWIGQRHDHTENGHEEIYILIDGRATVVVDDDPVKMKQGDALWIDPTSDRQIRNSDQESTFVLVSAPELVDGDGNTGGNWSLTGFQG</sequence>
<evidence type="ECO:0000313" key="3">
    <source>
        <dbReference type="EMBL" id="MCL9818396.1"/>
    </source>
</evidence>
<dbReference type="InterPro" id="IPR013096">
    <property type="entry name" value="Cupin_2"/>
</dbReference>
<name>A0AAE3K9T3_9EURY</name>
<keyword evidence="4" id="KW-1185">Reference proteome</keyword>
<feature type="domain" description="Cupin type-2" evidence="2">
    <location>
        <begin position="37"/>
        <end position="102"/>
    </location>
</feature>
<evidence type="ECO:0000259" key="2">
    <source>
        <dbReference type="Pfam" id="PF07883"/>
    </source>
</evidence>
<evidence type="ECO:0000256" key="1">
    <source>
        <dbReference type="ARBA" id="ARBA00022723"/>
    </source>
</evidence>
<reference evidence="3" key="1">
    <citation type="journal article" date="2022" name="Syst. Appl. Microbiol.">
        <title>Natronocalculus amylovorans gen. nov., sp. nov., and Natranaeroarchaeum aerophilus sp. nov., dominant culturable amylolytic natronoarchaea from hypersaline soda lakes in southwestern Siberia.</title>
        <authorList>
            <person name="Sorokin D.Y."/>
            <person name="Elcheninov A.G."/>
            <person name="Khizhniak T.V."/>
            <person name="Koenen M."/>
            <person name="Bale N.J."/>
            <person name="Damste J.S.S."/>
            <person name="Kublanov I.V."/>
        </authorList>
    </citation>
    <scope>NUCLEOTIDE SEQUENCE</scope>
    <source>
        <strain evidence="3">AArc-St2</strain>
    </source>
</reference>
<reference evidence="3" key="2">
    <citation type="submission" date="2022-02" db="EMBL/GenBank/DDBJ databases">
        <authorList>
            <person name="Elcheninov A.G."/>
            <person name="Sorokin D.Y."/>
            <person name="Kublanov I.V."/>
        </authorList>
    </citation>
    <scope>NUCLEOTIDE SEQUENCE</scope>
    <source>
        <strain evidence="3">AArc-St2</strain>
    </source>
</reference>
<proteinExistence type="predicted"/>
<protein>
    <submittedName>
        <fullName evidence="3">Cupin domain-containing protein</fullName>
    </submittedName>
</protein>
<gene>
    <name evidence="3" type="ORF">AArcSt2_15750</name>
</gene>
<dbReference type="PANTHER" id="PTHR35848">
    <property type="entry name" value="OXALATE-BINDING PROTEIN"/>
    <property type="match status" value="1"/>
</dbReference>
<dbReference type="GO" id="GO:0046872">
    <property type="term" value="F:metal ion binding"/>
    <property type="evidence" value="ECO:0007669"/>
    <property type="project" value="UniProtKB-KW"/>
</dbReference>